<comment type="caution">
    <text evidence="1">The sequence shown here is derived from an EMBL/GenBank/DDBJ whole genome shotgun (WGS) entry which is preliminary data.</text>
</comment>
<proteinExistence type="predicted"/>
<dbReference type="EMBL" id="JAUEQX010000023">
    <property type="protein sequence ID" value="MDW3779691.1"/>
    <property type="molecule type" value="Genomic_DNA"/>
</dbReference>
<dbReference type="Proteomes" id="UP001276300">
    <property type="component" value="Unassembled WGS sequence"/>
</dbReference>
<gene>
    <name evidence="1" type="ORF">QWU01_23100</name>
</gene>
<evidence type="ECO:0000313" key="2">
    <source>
        <dbReference type="Proteomes" id="UP001276300"/>
    </source>
</evidence>
<evidence type="ECO:0000313" key="1">
    <source>
        <dbReference type="EMBL" id="MDW3779691.1"/>
    </source>
</evidence>
<accession>A0AAW9CBG6</accession>
<name>A0AAW9CBG6_KLUCR</name>
<protein>
    <submittedName>
        <fullName evidence="1">Uncharacterized protein</fullName>
    </submittedName>
</protein>
<dbReference type="GeneID" id="87003581"/>
<sequence>MKDAFILACRDYIVNNKSKRRHQRKRTEIITPDKIARRTKALGLVVTRADRRHKPVRIPAMTCAELGHFLFATELSRA</sequence>
<dbReference type="RefSeq" id="WP_121572322.1">
    <property type="nucleotide sequence ID" value="NZ_JAMWJA010000011.1"/>
</dbReference>
<reference evidence="1" key="1">
    <citation type="journal article" date="2023" name="J Glob Antimicrob Resist">
        <title>Emergence of NDM-1 and KPC-3 carbapenemases in Kluyvera cryocrescens: Investigating genetic heterogeneity and acquisition routes of blaNDM-1 in Enterobacterales species in Portugal.</title>
        <authorList>
            <person name="Loiodice M."/>
            <person name="Ribeiro M."/>
            <person name="Peixe L."/>
            <person name="Novais A."/>
        </authorList>
    </citation>
    <scope>NUCLEOTIDE SEQUENCE</scope>
    <source>
        <strain evidence="1">K629</strain>
    </source>
</reference>
<dbReference type="AlphaFoldDB" id="A0AAW9CBG6"/>
<organism evidence="1 2">
    <name type="scientific">Kluyvera cryocrescens</name>
    <name type="common">Kluyvera citrophila</name>
    <dbReference type="NCBI Taxonomy" id="580"/>
    <lineage>
        <taxon>Bacteria</taxon>
        <taxon>Pseudomonadati</taxon>
        <taxon>Pseudomonadota</taxon>
        <taxon>Gammaproteobacteria</taxon>
        <taxon>Enterobacterales</taxon>
        <taxon>Enterobacteriaceae</taxon>
        <taxon>Kluyvera</taxon>
    </lineage>
</organism>